<evidence type="ECO:0000256" key="4">
    <source>
        <dbReference type="ARBA" id="ARBA00022777"/>
    </source>
</evidence>
<dbReference type="EMBL" id="JARBJD010000028">
    <property type="protein sequence ID" value="KAK2959597.1"/>
    <property type="molecule type" value="Genomic_DNA"/>
</dbReference>
<dbReference type="Proteomes" id="UP001281761">
    <property type="component" value="Unassembled WGS sequence"/>
</dbReference>
<gene>
    <name evidence="8" type="ORF">BLNAU_5375</name>
</gene>
<organism evidence="8 9">
    <name type="scientific">Blattamonas nauphoetae</name>
    <dbReference type="NCBI Taxonomy" id="2049346"/>
    <lineage>
        <taxon>Eukaryota</taxon>
        <taxon>Metamonada</taxon>
        <taxon>Preaxostyla</taxon>
        <taxon>Oxymonadida</taxon>
        <taxon>Blattamonas</taxon>
    </lineage>
</organism>
<evidence type="ECO:0000259" key="7">
    <source>
        <dbReference type="PROSITE" id="PS50011"/>
    </source>
</evidence>
<dbReference type="SUPFAM" id="SSF56112">
    <property type="entry name" value="Protein kinase-like (PK-like)"/>
    <property type="match status" value="1"/>
</dbReference>
<feature type="region of interest" description="Disordered" evidence="6">
    <location>
        <begin position="272"/>
        <end position="296"/>
    </location>
</feature>
<evidence type="ECO:0000256" key="3">
    <source>
        <dbReference type="ARBA" id="ARBA00022741"/>
    </source>
</evidence>
<reference evidence="8 9" key="1">
    <citation type="journal article" date="2022" name="bioRxiv">
        <title>Genomics of Preaxostyla Flagellates Illuminates Evolutionary Transitions and the Path Towards Mitochondrial Loss.</title>
        <authorList>
            <person name="Novak L.V.F."/>
            <person name="Treitli S.C."/>
            <person name="Pyrih J."/>
            <person name="Halakuc P."/>
            <person name="Pipaliya S.V."/>
            <person name="Vacek V."/>
            <person name="Brzon O."/>
            <person name="Soukal P."/>
            <person name="Eme L."/>
            <person name="Dacks J.B."/>
            <person name="Karnkowska A."/>
            <person name="Elias M."/>
            <person name="Hampl V."/>
        </authorList>
    </citation>
    <scope>NUCLEOTIDE SEQUENCE [LARGE SCALE GENOMIC DNA]</scope>
    <source>
        <strain evidence="8">NAU3</strain>
        <tissue evidence="8">Gut</tissue>
    </source>
</reference>
<sequence>MKQIEFLSKFNHQRIGKFEESIDMGDYQAIVRKLRQKSLGQLIAKYVKKQESIPAPLAMVILIDIAEGLQDTRAFLTDIQGPELVDPEGTASKEQAQKMAYRSPELFTGEEENASPASDVWALGVIAYRLLVGTELFGSLDLSRMTKEISKFNESKIPDTIPEDLRNGLVKMLDPDPSNRPTTTQLFKEKLLERMLGPETPLTQLKDMQLATQEAEVRLEMTNAGAEEKLMDLEEEKRQLEKEKRRLEKAIQFEEAAREKAEKLNAELEKRHEERIKRNPQLIQQNNSNGWGGVSSAEANKMKENEEEQLLLKMKMGEDGAELAKTMKENGAAEVEMEDGARVESVENVERGLRSGAVLVGWSYDLLRLPMRRLCERGRRNERRRWVGGYRWLRRQFVRFPADLFFVPHSPNNRRHHTQNSVSRPLLLLPRLFHARLLLQKNNEWKRECRVLWV</sequence>
<proteinExistence type="predicted"/>
<keyword evidence="3" id="KW-0547">Nucleotide-binding</keyword>
<accession>A0ABQ9Y758</accession>
<evidence type="ECO:0000256" key="6">
    <source>
        <dbReference type="SAM" id="MobiDB-lite"/>
    </source>
</evidence>
<keyword evidence="2" id="KW-0808">Transferase</keyword>
<feature type="domain" description="Protein kinase" evidence="7">
    <location>
        <begin position="1"/>
        <end position="192"/>
    </location>
</feature>
<dbReference type="InterPro" id="IPR011009">
    <property type="entry name" value="Kinase-like_dom_sf"/>
</dbReference>
<keyword evidence="4" id="KW-0418">Kinase</keyword>
<dbReference type="InterPro" id="IPR050660">
    <property type="entry name" value="NEK_Ser/Thr_kinase"/>
</dbReference>
<evidence type="ECO:0000256" key="2">
    <source>
        <dbReference type="ARBA" id="ARBA00022679"/>
    </source>
</evidence>
<evidence type="ECO:0000256" key="5">
    <source>
        <dbReference type="ARBA" id="ARBA00022840"/>
    </source>
</evidence>
<dbReference type="SMART" id="SM00220">
    <property type="entry name" value="S_TKc"/>
    <property type="match status" value="1"/>
</dbReference>
<name>A0ABQ9Y758_9EUKA</name>
<dbReference type="InterPro" id="IPR000719">
    <property type="entry name" value="Prot_kinase_dom"/>
</dbReference>
<dbReference type="EC" id="2.7.11.1" evidence="1"/>
<protein>
    <recommendedName>
        <fullName evidence="1">non-specific serine/threonine protein kinase</fullName>
        <ecNumber evidence="1">2.7.11.1</ecNumber>
    </recommendedName>
</protein>
<dbReference type="Gene3D" id="1.10.510.10">
    <property type="entry name" value="Transferase(Phosphotransferase) domain 1"/>
    <property type="match status" value="1"/>
</dbReference>
<dbReference type="PROSITE" id="PS50011">
    <property type="entry name" value="PROTEIN_KINASE_DOM"/>
    <property type="match status" value="1"/>
</dbReference>
<comment type="caution">
    <text evidence="8">The sequence shown here is derived from an EMBL/GenBank/DDBJ whole genome shotgun (WGS) entry which is preliminary data.</text>
</comment>
<keyword evidence="9" id="KW-1185">Reference proteome</keyword>
<dbReference type="Pfam" id="PF00069">
    <property type="entry name" value="Pkinase"/>
    <property type="match status" value="1"/>
</dbReference>
<evidence type="ECO:0000313" key="9">
    <source>
        <dbReference type="Proteomes" id="UP001281761"/>
    </source>
</evidence>
<dbReference type="PANTHER" id="PTHR43671">
    <property type="entry name" value="SERINE/THREONINE-PROTEIN KINASE NEK"/>
    <property type="match status" value="1"/>
</dbReference>
<evidence type="ECO:0000256" key="1">
    <source>
        <dbReference type="ARBA" id="ARBA00012513"/>
    </source>
</evidence>
<dbReference type="PANTHER" id="PTHR43671:SF13">
    <property type="entry name" value="SERINE_THREONINE-PROTEIN KINASE NEK2"/>
    <property type="match status" value="1"/>
</dbReference>
<evidence type="ECO:0000313" key="8">
    <source>
        <dbReference type="EMBL" id="KAK2959597.1"/>
    </source>
</evidence>
<keyword evidence="5" id="KW-0067">ATP-binding</keyword>